<gene>
    <name evidence="1" type="ORF">BW686_22565</name>
</gene>
<sequence>MTPAHQIANEDALGRLFLWLGFGGDGQDLHQKSTSEGQASESHTTLFFTSSTTLCPEPGLRAARRTPHAAHEAFGLHRTGNASYRMLLYCI</sequence>
<name>A0A244EM65_PSESX</name>
<comment type="caution">
    <text evidence="1">The sequence shown here is derived from an EMBL/GenBank/DDBJ whole genome shotgun (WGS) entry which is preliminary data.</text>
</comment>
<dbReference type="Proteomes" id="UP000195128">
    <property type="component" value="Unassembled WGS sequence"/>
</dbReference>
<organism evidence="1 2">
    <name type="scientific">Pseudomonas syringae</name>
    <dbReference type="NCBI Taxonomy" id="317"/>
    <lineage>
        <taxon>Bacteria</taxon>
        <taxon>Pseudomonadati</taxon>
        <taxon>Pseudomonadota</taxon>
        <taxon>Gammaproteobacteria</taxon>
        <taxon>Pseudomonadales</taxon>
        <taxon>Pseudomonadaceae</taxon>
        <taxon>Pseudomonas</taxon>
    </lineage>
</organism>
<accession>A0A244EM65</accession>
<dbReference type="EMBL" id="MTSA01000021">
    <property type="protein sequence ID" value="OUM05130.1"/>
    <property type="molecule type" value="Genomic_DNA"/>
</dbReference>
<evidence type="ECO:0000313" key="1">
    <source>
        <dbReference type="EMBL" id="OUM05130.1"/>
    </source>
</evidence>
<protein>
    <submittedName>
        <fullName evidence="1">Uncharacterized protein</fullName>
    </submittedName>
</protein>
<evidence type="ECO:0000313" key="2">
    <source>
        <dbReference type="Proteomes" id="UP000195128"/>
    </source>
</evidence>
<proteinExistence type="predicted"/>
<dbReference type="AlphaFoldDB" id="A0A244EM65"/>
<reference evidence="1 2" key="1">
    <citation type="submission" date="2017-01" db="EMBL/GenBank/DDBJ databases">
        <authorList>
            <person name="Mah S.A."/>
            <person name="Swanson W.J."/>
            <person name="Moy G.W."/>
            <person name="Vacquier V.D."/>
        </authorList>
    </citation>
    <scope>NUCLEOTIDE SEQUENCE [LARGE SCALE GENOMIC DNA]</scope>
    <source>
        <strain evidence="1">PDD-32b-74</strain>
    </source>
</reference>